<feature type="compositionally biased region" description="Low complexity" evidence="2">
    <location>
        <begin position="299"/>
        <end position="313"/>
    </location>
</feature>
<dbReference type="Pfam" id="PF01551">
    <property type="entry name" value="Peptidase_M23"/>
    <property type="match status" value="1"/>
</dbReference>
<dbReference type="OrthoDB" id="9809144at2"/>
<dbReference type="Gene3D" id="2.70.70.10">
    <property type="entry name" value="Glucose Permease (Domain IIA)"/>
    <property type="match status" value="1"/>
</dbReference>
<feature type="domain" description="M23ase beta-sheet core" evidence="3">
    <location>
        <begin position="337"/>
        <end position="422"/>
    </location>
</feature>
<dbReference type="EMBL" id="LHZR01000113">
    <property type="protein sequence ID" value="KXV46298.1"/>
    <property type="molecule type" value="Genomic_DNA"/>
</dbReference>
<evidence type="ECO:0000313" key="4">
    <source>
        <dbReference type="EMBL" id="KXV46298.1"/>
    </source>
</evidence>
<accession>A0A149TFC1</accession>
<evidence type="ECO:0000313" key="5">
    <source>
        <dbReference type="Proteomes" id="UP000075636"/>
    </source>
</evidence>
<sequence length="430" mass="45626">MKAPDPRHILPLALILSPHWATAHHAPHHHVAKSTLTAPSAEQSAGQKALARAQAARRALEQQQASEAAALRAKQIASAQAEAKARQDTARTLAYTAQTHTAQSAMDSTQNRIQTLQTSITELKNRQAAVQANIRQQNAALQPLLPVAARLSIAPDAALLASPETASESVTALSILGGFSQLTRQRARTLQSREDELRAIGNDLEQQQKELSTLLTQQTHERNTAAARTRVAAHQEAIADQGAQRARKAVADAMQAAADLSAEISSLVQQEAKARAELEKEAAALARQHEFERARHARSQAQSLSSAGQGVSSNDGHAPVPGHVAIRWGQATEAGPATGITYAALSSALVQAPCTGRVEFAGPFRSFGQMLILDCGRNYRFVLSGLGQLSVSGGQSIRKAATLGQMPAAEGMLFVQLRHGAQVVSPAPFL</sequence>
<comment type="caution">
    <text evidence="4">The sequence shown here is derived from an EMBL/GenBank/DDBJ whole genome shotgun (WGS) entry which is preliminary data.</text>
</comment>
<dbReference type="RefSeq" id="WP_062110087.1">
    <property type="nucleotide sequence ID" value="NZ_LHZR01000113.1"/>
</dbReference>
<reference evidence="4 5" key="1">
    <citation type="submission" date="2015-06" db="EMBL/GenBank/DDBJ databases">
        <title>Improved classification and identification of acetic acid bacteria using matrix-assisted laser desorption/ionization time-of-flight mass spectrometry; Gluconobacter nephelii and Gluconobacter uchimurae are later heterotypic synonyms of Gluconobacter japonicus and Gluconobacter oxydans, respectively.</title>
        <authorList>
            <person name="Li L."/>
            <person name="Cleenwerck I."/>
            <person name="De Vuyst L."/>
            <person name="Vandamme P."/>
        </authorList>
    </citation>
    <scope>NUCLEOTIDE SEQUENCE [LARGE SCALE GENOMIC DNA]</scope>
    <source>
        <strain evidence="4 5">LMG 1768</strain>
    </source>
</reference>
<dbReference type="InterPro" id="IPR016047">
    <property type="entry name" value="M23ase_b-sheet_dom"/>
</dbReference>
<evidence type="ECO:0000259" key="3">
    <source>
        <dbReference type="Pfam" id="PF01551"/>
    </source>
</evidence>
<dbReference type="PATRIC" id="fig|318683.6.peg.894"/>
<dbReference type="InterPro" id="IPR011055">
    <property type="entry name" value="Dup_hybrid_motif"/>
</dbReference>
<gene>
    <name evidence="4" type="ORF">AD945_15100</name>
</gene>
<evidence type="ECO:0000256" key="2">
    <source>
        <dbReference type="SAM" id="MobiDB-lite"/>
    </source>
</evidence>
<protein>
    <recommendedName>
        <fullName evidence="3">M23ase beta-sheet core domain-containing protein</fullName>
    </recommendedName>
</protein>
<feature type="coiled-coil region" evidence="1">
    <location>
        <begin position="106"/>
        <end position="140"/>
    </location>
</feature>
<feature type="coiled-coil region" evidence="1">
    <location>
        <begin position="190"/>
        <end position="217"/>
    </location>
</feature>
<feature type="compositionally biased region" description="Polar residues" evidence="2">
    <location>
        <begin position="34"/>
        <end position="43"/>
    </location>
</feature>
<feature type="region of interest" description="Disordered" evidence="2">
    <location>
        <begin position="295"/>
        <end position="322"/>
    </location>
</feature>
<dbReference type="Proteomes" id="UP000075636">
    <property type="component" value="Unassembled WGS sequence"/>
</dbReference>
<organism evidence="4 5">
    <name type="scientific">Gluconobacter albidus</name>
    <dbReference type="NCBI Taxonomy" id="318683"/>
    <lineage>
        <taxon>Bacteria</taxon>
        <taxon>Pseudomonadati</taxon>
        <taxon>Pseudomonadota</taxon>
        <taxon>Alphaproteobacteria</taxon>
        <taxon>Acetobacterales</taxon>
        <taxon>Acetobacteraceae</taxon>
        <taxon>Gluconobacter</taxon>
    </lineage>
</organism>
<name>A0A149TFC1_9PROT</name>
<dbReference type="AlphaFoldDB" id="A0A149TFC1"/>
<dbReference type="STRING" id="318683.A0U94_08705"/>
<feature type="region of interest" description="Disordered" evidence="2">
    <location>
        <begin position="26"/>
        <end position="48"/>
    </location>
</feature>
<keyword evidence="1" id="KW-0175">Coiled coil</keyword>
<feature type="coiled-coil region" evidence="1">
    <location>
        <begin position="243"/>
        <end position="295"/>
    </location>
</feature>
<evidence type="ECO:0000256" key="1">
    <source>
        <dbReference type="SAM" id="Coils"/>
    </source>
</evidence>
<dbReference type="SUPFAM" id="SSF51261">
    <property type="entry name" value="Duplicated hybrid motif"/>
    <property type="match status" value="1"/>
</dbReference>
<proteinExistence type="predicted"/>